<name>A0A0N9HUM6_9PSEU</name>
<dbReference type="EMBL" id="CP012752">
    <property type="protein sequence ID" value="ALG11000.1"/>
    <property type="molecule type" value="Genomic_DNA"/>
</dbReference>
<dbReference type="PANTHER" id="PTHR43248:SF29">
    <property type="entry name" value="TRIPEPTIDYL AMINOPEPTIDASE"/>
    <property type="match status" value="1"/>
</dbReference>
<keyword evidence="3" id="KW-0378">Hydrolase</keyword>
<sequence>MALAATVTVPLSAQAATLEWGECEIPAVEGVQCARLKVPADWATGRGEFELPLARRTAPAGQRLGTIVYLPGGPGDSGVNQLRGGNKVTTAVAARFDVVTLDPRSNAVRCDPALASAPPDVNPDTGARLANVVEYSRKLAATCRQGTGDVLDHLDSRDVAKDVEAIRVAVGAKQVSLYSRSYGTLAAQAYAEMYPHRVRAVVLDSVFDHSLSGSQLLESSTRGVEDSFEAFTAWCAGAAECALHGKDAGAVFDDLYRQAEKGELTEPSEPGTRISPTELSWLTMRGWLYRPDWPGLADRLARLARILPAGTAPPKPSATSVFPMAAFCADHRLTFRDQRDWERQWAKLKTVAPHMRAHMVWQVASVCAGWPLPVTNPQTAARVRVPALLLNNRHDPATSWEWAAHVNRMIPRSVLLTRESAGHGVYFSAHNACADQATDRYFMQLELPAPGTSCP</sequence>
<dbReference type="SUPFAM" id="SSF53474">
    <property type="entry name" value="alpha/beta-Hydrolases"/>
    <property type="match status" value="1"/>
</dbReference>
<feature type="domain" description="Peptidase S33 tripeptidyl aminopeptidase-like C-terminal" evidence="4">
    <location>
        <begin position="355"/>
        <end position="454"/>
    </location>
</feature>
<dbReference type="AlphaFoldDB" id="A0A0N9HUM6"/>
<dbReference type="KEGG" id="kphy:AOZ06_32620"/>
<proteinExistence type="inferred from homology"/>
<evidence type="ECO:0000313" key="6">
    <source>
        <dbReference type="Proteomes" id="UP000063699"/>
    </source>
</evidence>
<evidence type="ECO:0000313" key="5">
    <source>
        <dbReference type="EMBL" id="ALG11000.1"/>
    </source>
</evidence>
<gene>
    <name evidence="5" type="ORF">AOZ06_32620</name>
</gene>
<comment type="similarity">
    <text evidence="1">Belongs to the peptidase S33 family.</text>
</comment>
<dbReference type="InterPro" id="IPR013595">
    <property type="entry name" value="Pept_S33_TAP-like_C"/>
</dbReference>
<keyword evidence="6" id="KW-1185">Reference proteome</keyword>
<organism evidence="5 6">
    <name type="scientific">Kibdelosporangium phytohabitans</name>
    <dbReference type="NCBI Taxonomy" id="860235"/>
    <lineage>
        <taxon>Bacteria</taxon>
        <taxon>Bacillati</taxon>
        <taxon>Actinomycetota</taxon>
        <taxon>Actinomycetes</taxon>
        <taxon>Pseudonocardiales</taxon>
        <taxon>Pseudonocardiaceae</taxon>
        <taxon>Kibdelosporangium</taxon>
    </lineage>
</organism>
<dbReference type="STRING" id="860235.AOZ06_32620"/>
<dbReference type="Pfam" id="PF08386">
    <property type="entry name" value="Abhydrolase_4"/>
    <property type="match status" value="1"/>
</dbReference>
<dbReference type="Gene3D" id="3.40.50.1820">
    <property type="entry name" value="alpha/beta hydrolase"/>
    <property type="match status" value="1"/>
</dbReference>
<dbReference type="InterPro" id="IPR051601">
    <property type="entry name" value="Serine_prot/Carboxylest_S33"/>
</dbReference>
<keyword evidence="2" id="KW-0732">Signal</keyword>
<evidence type="ECO:0000259" key="4">
    <source>
        <dbReference type="Pfam" id="PF08386"/>
    </source>
</evidence>
<accession>A0A0N9HUM6</accession>
<evidence type="ECO:0000256" key="2">
    <source>
        <dbReference type="ARBA" id="ARBA00022729"/>
    </source>
</evidence>
<dbReference type="Proteomes" id="UP000063699">
    <property type="component" value="Chromosome"/>
</dbReference>
<evidence type="ECO:0000256" key="1">
    <source>
        <dbReference type="ARBA" id="ARBA00010088"/>
    </source>
</evidence>
<reference evidence="5 6" key="1">
    <citation type="submission" date="2015-07" db="EMBL/GenBank/DDBJ databases">
        <title>Genome sequencing of Kibdelosporangium phytohabitans.</title>
        <authorList>
            <person name="Qin S."/>
            <person name="Xing K."/>
        </authorList>
    </citation>
    <scope>NUCLEOTIDE SEQUENCE [LARGE SCALE GENOMIC DNA]</scope>
    <source>
        <strain evidence="5 6">KLBMP1111</strain>
    </source>
</reference>
<dbReference type="InterPro" id="IPR029058">
    <property type="entry name" value="AB_hydrolase_fold"/>
</dbReference>
<protein>
    <recommendedName>
        <fullName evidence="4">Peptidase S33 tripeptidyl aminopeptidase-like C-terminal domain-containing protein</fullName>
    </recommendedName>
</protein>
<dbReference type="GO" id="GO:0016787">
    <property type="term" value="F:hydrolase activity"/>
    <property type="evidence" value="ECO:0007669"/>
    <property type="project" value="UniProtKB-KW"/>
</dbReference>
<dbReference type="PANTHER" id="PTHR43248">
    <property type="entry name" value="2-SUCCINYL-6-HYDROXY-2,4-CYCLOHEXADIENE-1-CARBOXYLATE SYNTHASE"/>
    <property type="match status" value="1"/>
</dbReference>
<evidence type="ECO:0000256" key="3">
    <source>
        <dbReference type="ARBA" id="ARBA00022801"/>
    </source>
</evidence>